<evidence type="ECO:0000256" key="3">
    <source>
        <dbReference type="ARBA" id="ARBA00022723"/>
    </source>
</evidence>
<dbReference type="InterPro" id="IPR001128">
    <property type="entry name" value="Cyt_P450"/>
</dbReference>
<dbReference type="Gene3D" id="1.10.630.10">
    <property type="entry name" value="Cytochrome P450"/>
    <property type="match status" value="1"/>
</dbReference>
<protein>
    <submittedName>
        <fullName evidence="6">Putative cytochrome p450</fullName>
    </submittedName>
    <submittedName>
        <fullName evidence="5">Putative demethylase</fullName>
    </submittedName>
</protein>
<reference evidence="5" key="1">
    <citation type="submission" date="2016-05" db="EMBL/GenBank/DDBJ databases">
        <title>Lichen genome sequencing reveals its rich biosynthetic potential.</title>
        <authorList>
            <person name="Bertrand R.L."/>
            <person name="Abdel-Hameed M."/>
            <person name="Sorensen J.L."/>
        </authorList>
    </citation>
    <scope>NUCLEOTIDE SEQUENCE</scope>
</reference>
<proteinExistence type="inferred from homology"/>
<evidence type="ECO:0000256" key="4">
    <source>
        <dbReference type="ARBA" id="ARBA00023004"/>
    </source>
</evidence>
<keyword evidence="5" id="KW-0489">Methyltransferase</keyword>
<accession>A0A1Z1C467</accession>
<dbReference type="SUPFAM" id="SSF48264">
    <property type="entry name" value="Cytochrome P450"/>
    <property type="match status" value="1"/>
</dbReference>
<reference evidence="6" key="2">
    <citation type="submission" date="2017-12" db="EMBL/GenBank/DDBJ databases">
        <title>Genome Sequencing Reveals a Rich Biosynthetic Potential.</title>
        <authorList>
            <person name="Bertrand R.L."/>
            <person name="Abdel-Hameed M.E."/>
            <person name="Sorensen J.L."/>
        </authorList>
    </citation>
    <scope>NUCLEOTIDE SEQUENCE</scope>
</reference>
<dbReference type="GO" id="GO:0004497">
    <property type="term" value="F:monooxygenase activity"/>
    <property type="evidence" value="ECO:0007669"/>
    <property type="project" value="InterPro"/>
</dbReference>
<dbReference type="GO" id="GO:0032259">
    <property type="term" value="P:methylation"/>
    <property type="evidence" value="ECO:0007669"/>
    <property type="project" value="UniProtKB-KW"/>
</dbReference>
<dbReference type="GO" id="GO:0005506">
    <property type="term" value="F:iron ion binding"/>
    <property type="evidence" value="ECO:0007669"/>
    <property type="project" value="InterPro"/>
</dbReference>
<evidence type="ECO:0000313" key="6">
    <source>
        <dbReference type="EMBL" id="AUW31122.1"/>
    </source>
</evidence>
<name>A0A1Z1C467_CLAUC</name>
<keyword evidence="4" id="KW-0408">Iron</keyword>
<dbReference type="InterPro" id="IPR050121">
    <property type="entry name" value="Cytochrome_P450_monoxygenase"/>
</dbReference>
<dbReference type="AlphaFoldDB" id="A0A1Z1C467"/>
<evidence type="ECO:0000256" key="1">
    <source>
        <dbReference type="ARBA" id="ARBA00001971"/>
    </source>
</evidence>
<organism evidence="5">
    <name type="scientific">Cladonia uncialis subsp. uncialis</name>
    <dbReference type="NCBI Taxonomy" id="180999"/>
    <lineage>
        <taxon>Eukaryota</taxon>
        <taxon>Fungi</taxon>
        <taxon>Dikarya</taxon>
        <taxon>Ascomycota</taxon>
        <taxon>Pezizomycotina</taxon>
        <taxon>Lecanoromycetes</taxon>
        <taxon>OSLEUM clade</taxon>
        <taxon>Lecanoromycetidae</taxon>
        <taxon>Lecanorales</taxon>
        <taxon>Lecanorineae</taxon>
        <taxon>Cladoniaceae</taxon>
        <taxon>Cladonia</taxon>
    </lineage>
</organism>
<sequence length="136" mass="15437">MRPASAVLLERIVPPAGASIAGEHIAGGTVIGISPWAVHHNKDVFGPDVNDFRPGRWLDANEKQVHLMERLMLHFGAGNHWTFKVNLHCDFDCAFETLADLRDEWIEPVNPEKYWTIITTLSTRQEGVKVRIKRRT</sequence>
<dbReference type="GO" id="GO:0020037">
    <property type="term" value="F:heme binding"/>
    <property type="evidence" value="ECO:0007669"/>
    <property type="project" value="InterPro"/>
</dbReference>
<dbReference type="EMBL" id="KX264254">
    <property type="protein sequence ID" value="ANM86387.1"/>
    <property type="molecule type" value="Genomic_DNA"/>
</dbReference>
<evidence type="ECO:0000256" key="2">
    <source>
        <dbReference type="ARBA" id="ARBA00010617"/>
    </source>
</evidence>
<dbReference type="InterPro" id="IPR036396">
    <property type="entry name" value="Cyt_P450_sf"/>
</dbReference>
<comment type="cofactor">
    <cofactor evidence="1">
        <name>heme</name>
        <dbReference type="ChEBI" id="CHEBI:30413"/>
    </cofactor>
</comment>
<dbReference type="GO" id="GO:0008168">
    <property type="term" value="F:methyltransferase activity"/>
    <property type="evidence" value="ECO:0007669"/>
    <property type="project" value="UniProtKB-KW"/>
</dbReference>
<dbReference type="Pfam" id="PF00067">
    <property type="entry name" value="p450"/>
    <property type="match status" value="1"/>
</dbReference>
<evidence type="ECO:0000313" key="5">
    <source>
        <dbReference type="EMBL" id="ANM86387.1"/>
    </source>
</evidence>
<dbReference type="GO" id="GO:0016705">
    <property type="term" value="F:oxidoreductase activity, acting on paired donors, with incorporation or reduction of molecular oxygen"/>
    <property type="evidence" value="ECO:0007669"/>
    <property type="project" value="InterPro"/>
</dbReference>
<dbReference type="PANTHER" id="PTHR24305">
    <property type="entry name" value="CYTOCHROME P450"/>
    <property type="match status" value="1"/>
</dbReference>
<keyword evidence="5" id="KW-0808">Transferase</keyword>
<dbReference type="PANTHER" id="PTHR24305:SF232">
    <property type="entry name" value="P450, PUTATIVE (EUROFUNG)-RELATED"/>
    <property type="match status" value="1"/>
</dbReference>
<dbReference type="EMBL" id="MG777492">
    <property type="protein sequence ID" value="AUW31122.1"/>
    <property type="molecule type" value="Genomic_DNA"/>
</dbReference>
<comment type="similarity">
    <text evidence="2">Belongs to the cytochrome P450 family.</text>
</comment>
<keyword evidence="3" id="KW-0479">Metal-binding</keyword>